<reference evidence="2" key="3">
    <citation type="submission" date="2017-01" db="EMBL/GenBank/DDBJ databases">
        <authorList>
            <person name="Mah S.A."/>
            <person name="Swanson W.J."/>
            <person name="Moy G.W."/>
            <person name="Vacquier V.D."/>
        </authorList>
    </citation>
    <scope>NUCLEOTIDE SEQUENCE [LARGE SCALE GENOMIC DNA]</scope>
    <source>
        <strain evidence="2">65</strain>
    </source>
</reference>
<keyword evidence="3" id="KW-1185">Reference proteome</keyword>
<evidence type="ECO:0000313" key="2">
    <source>
        <dbReference type="EMBL" id="ONH68583.1"/>
    </source>
</evidence>
<gene>
    <name evidence="2" type="ORF">BON22_1099</name>
    <name evidence="1" type="ORF">CYFA0S_18e01860g</name>
</gene>
<accession>A0A061B6D7</accession>
<dbReference type="Proteomes" id="UP000189513">
    <property type="component" value="Unassembled WGS sequence"/>
</dbReference>
<dbReference type="GO" id="GO:1990811">
    <property type="term" value="C:MWP complex"/>
    <property type="evidence" value="ECO:0007669"/>
    <property type="project" value="TreeGrafter"/>
</dbReference>
<dbReference type="VEuPathDB" id="FungiDB:BON22_1099"/>
<dbReference type="InterPro" id="IPR052778">
    <property type="entry name" value="Centrosome-WD_assoc"/>
</dbReference>
<organism evidence="1">
    <name type="scientific">Cyberlindnera fabianii</name>
    <name type="common">Yeast</name>
    <name type="synonym">Hansenula fabianii</name>
    <dbReference type="NCBI Taxonomy" id="36022"/>
    <lineage>
        <taxon>Eukaryota</taxon>
        <taxon>Fungi</taxon>
        <taxon>Dikarya</taxon>
        <taxon>Ascomycota</taxon>
        <taxon>Saccharomycotina</taxon>
        <taxon>Saccharomycetes</taxon>
        <taxon>Phaffomycetales</taxon>
        <taxon>Phaffomycetaceae</taxon>
        <taxon>Cyberlindnera</taxon>
    </lineage>
</organism>
<dbReference type="GO" id="GO:1990810">
    <property type="term" value="P:microtubule anchoring at mitotic spindle pole body"/>
    <property type="evidence" value="ECO:0007669"/>
    <property type="project" value="TreeGrafter"/>
</dbReference>
<dbReference type="OrthoDB" id="4020988at2759"/>
<dbReference type="EMBL" id="MPUK01000002">
    <property type="protein sequence ID" value="ONH68583.1"/>
    <property type="molecule type" value="Genomic_DNA"/>
</dbReference>
<reference evidence="1" key="1">
    <citation type="journal article" date="2014" name="Genome Announc.">
        <title>Genome sequence of the yeast Cyberlindnera fabianii (Hansenula fabianii).</title>
        <authorList>
            <person name="Freel K.C."/>
            <person name="Sarilar V."/>
            <person name="Neuveglise C."/>
            <person name="Devillers H."/>
            <person name="Friedrich A."/>
            <person name="Schacherer J."/>
        </authorList>
    </citation>
    <scope>NUCLEOTIDE SEQUENCE</scope>
    <source>
        <strain evidence="1">YJS4271</strain>
    </source>
</reference>
<evidence type="ECO:0000313" key="3">
    <source>
        <dbReference type="Proteomes" id="UP000189513"/>
    </source>
</evidence>
<dbReference type="SUPFAM" id="SSF82171">
    <property type="entry name" value="DPP6 N-terminal domain-like"/>
    <property type="match status" value="1"/>
</dbReference>
<name>A0A061B6D7_CYBFA</name>
<dbReference type="EMBL" id="LK052903">
    <property type="protein sequence ID" value="CDR45449.1"/>
    <property type="molecule type" value="Genomic_DNA"/>
</dbReference>
<dbReference type="PANTHER" id="PTHR16220:SF0">
    <property type="entry name" value="WD REPEAT-CONTAINING PROTEIN WRAP73"/>
    <property type="match status" value="1"/>
</dbReference>
<dbReference type="OMA" id="FIWRIND"/>
<reference evidence="3" key="2">
    <citation type="journal article" date="2017" name="Genome Announc.">
        <title>Genome sequences of Cyberlindnera fabianii 65, Pichia kudriavzevii 129, and Saccharomyces cerevisiae 131 isolated from fermented masau fruits in Zimbabwe.</title>
        <authorList>
            <person name="van Rijswijck I.M.H."/>
            <person name="Derks M.F.L."/>
            <person name="Abee T."/>
            <person name="de Ridder D."/>
            <person name="Smid E.J."/>
        </authorList>
    </citation>
    <scope>NUCLEOTIDE SEQUENCE [LARGE SCALE GENOMIC DNA]</scope>
    <source>
        <strain evidence="3">65</strain>
    </source>
</reference>
<dbReference type="GO" id="GO:0005815">
    <property type="term" value="C:microtubule organizing center"/>
    <property type="evidence" value="ECO:0007669"/>
    <property type="project" value="TreeGrafter"/>
</dbReference>
<proteinExistence type="predicted"/>
<protein>
    <submittedName>
        <fullName evidence="1">CYFA0S18e01860g1_1</fullName>
    </submittedName>
</protein>
<evidence type="ECO:0000313" key="1">
    <source>
        <dbReference type="EMBL" id="CDR45449.1"/>
    </source>
</evidence>
<sequence length="533" mass="59795">MSLIDVSSKFSFTNTRPVCSPCGHYIAYIHSTRVIIRETTTLERVRTIPLSVTGEFVKVGQIAWEPMNDGRSRKFAIVLQSAHCVKVFDVIDDQCDVLIQEDELFGVDKVEWLSSGRDPIETAYSGSKQIAVYSDAGLMLKVYSLDYYRSPLLEIEKPVGNIITRHAENMWSVVAMRDQRLTLIGLLNRGSESNVIYQTQLKDVSSVEKFVVSPDSKWIACLEKVLSKISISVFSLMGDVTGSSGSLLRYTSYSDPLGGIDVEFVDDDTLLVSDHKDNLHLLSISNGLALTQTLSHNANVHNTDVWRQNNDNTKFLKRSSPISVPRIENLPYHSQGVSKFKVSGSYIIATTHSMPTTAFIWRINDTLREPVTVLITNSTIRNIETDPSTQDFFIISTEDSICLWDATTIISSSNQPITLPVYTDNNSQLRGLQIVSSTQTTIKILAWTSDRNFFVLQSRLSHNPTQTFDNMDTQEISLLRRGSPALVDDSSRIMDLAAGVQQSEWGQNLTKSLHIDDTFLGRKRARRIDPLIR</sequence>
<dbReference type="PANTHER" id="PTHR16220">
    <property type="entry name" value="WD REPEAT PROTEIN 8-RELATED"/>
    <property type="match status" value="1"/>
</dbReference>
<dbReference type="AlphaFoldDB" id="A0A061B6D7"/>